<keyword evidence="16" id="KW-0460">Magnesium</keyword>
<comment type="catalytic activity">
    <reaction evidence="13 14">
        <text>2 D-alanine + ATP = D-alanyl-D-alanine + ADP + phosphate + H(+)</text>
        <dbReference type="Rhea" id="RHEA:11224"/>
        <dbReference type="ChEBI" id="CHEBI:15378"/>
        <dbReference type="ChEBI" id="CHEBI:30616"/>
        <dbReference type="ChEBI" id="CHEBI:43474"/>
        <dbReference type="ChEBI" id="CHEBI:57416"/>
        <dbReference type="ChEBI" id="CHEBI:57822"/>
        <dbReference type="ChEBI" id="CHEBI:456216"/>
        <dbReference type="EC" id="6.3.2.4"/>
    </reaction>
</comment>
<evidence type="ECO:0000256" key="3">
    <source>
        <dbReference type="ARBA" id="ARBA00010871"/>
    </source>
</evidence>
<evidence type="ECO:0000313" key="19">
    <source>
        <dbReference type="EMBL" id="MBO8437736.1"/>
    </source>
</evidence>
<keyword evidence="12 14" id="KW-0961">Cell wall biogenesis/degradation</keyword>
<comment type="subcellular location">
    <subcellularLocation>
        <location evidence="2 14">Cytoplasm</location>
    </subcellularLocation>
</comment>
<dbReference type="Gene3D" id="3.30.1490.20">
    <property type="entry name" value="ATP-grasp fold, A domain"/>
    <property type="match status" value="1"/>
</dbReference>
<evidence type="ECO:0000256" key="11">
    <source>
        <dbReference type="ARBA" id="ARBA00022984"/>
    </source>
</evidence>
<dbReference type="Pfam" id="PF01820">
    <property type="entry name" value="Dala_Dala_lig_N"/>
    <property type="match status" value="1"/>
</dbReference>
<evidence type="ECO:0000256" key="5">
    <source>
        <dbReference type="ARBA" id="ARBA00022490"/>
    </source>
</evidence>
<dbReference type="InterPro" id="IPR013815">
    <property type="entry name" value="ATP_grasp_subdomain_1"/>
</dbReference>
<dbReference type="GO" id="GO:0008360">
    <property type="term" value="P:regulation of cell shape"/>
    <property type="evidence" value="ECO:0007669"/>
    <property type="project" value="UniProtKB-KW"/>
</dbReference>
<dbReference type="InterPro" id="IPR011095">
    <property type="entry name" value="Dala_Dala_lig_C"/>
</dbReference>
<evidence type="ECO:0000256" key="9">
    <source>
        <dbReference type="ARBA" id="ARBA00022840"/>
    </source>
</evidence>
<dbReference type="NCBIfam" id="TIGR01205">
    <property type="entry name" value="D_ala_D_alaTIGR"/>
    <property type="match status" value="1"/>
</dbReference>
<protein>
    <recommendedName>
        <fullName evidence="4 14">D-alanine--D-alanine ligase</fullName>
        <ecNumber evidence="4 14">6.3.2.4</ecNumber>
    </recommendedName>
    <alternativeName>
        <fullName evidence="14">D-Ala-D-Ala ligase</fullName>
    </alternativeName>
    <alternativeName>
        <fullName evidence="14">D-alanylalanine synthetase</fullName>
    </alternativeName>
</protein>
<proteinExistence type="inferred from homology"/>
<keyword evidence="16" id="KW-0464">Manganese</keyword>
<name>A0A9D9H636_9BACT</name>
<keyword evidence="8 17" id="KW-0547">Nucleotide-binding</keyword>
<dbReference type="EMBL" id="JADIMW010000025">
    <property type="protein sequence ID" value="MBO8437736.1"/>
    <property type="molecule type" value="Genomic_DNA"/>
</dbReference>
<dbReference type="NCBIfam" id="NF002378">
    <property type="entry name" value="PRK01372.1"/>
    <property type="match status" value="1"/>
</dbReference>
<dbReference type="InterPro" id="IPR011761">
    <property type="entry name" value="ATP-grasp"/>
</dbReference>
<comment type="similarity">
    <text evidence="3 14">Belongs to the D-alanine--D-alanine ligase family.</text>
</comment>
<evidence type="ECO:0000256" key="13">
    <source>
        <dbReference type="ARBA" id="ARBA00047614"/>
    </source>
</evidence>
<keyword evidence="10 14" id="KW-0133">Cell shape</keyword>
<accession>A0A9D9H636</accession>
<keyword evidence="7 16" id="KW-0479">Metal-binding</keyword>
<dbReference type="Gene3D" id="3.30.470.20">
    <property type="entry name" value="ATP-grasp fold, B domain"/>
    <property type="match status" value="1"/>
</dbReference>
<dbReference type="InterPro" id="IPR016185">
    <property type="entry name" value="PreATP-grasp_dom_sf"/>
</dbReference>
<dbReference type="SUPFAM" id="SSF56059">
    <property type="entry name" value="Glutathione synthetase ATP-binding domain-like"/>
    <property type="match status" value="1"/>
</dbReference>
<dbReference type="InterPro" id="IPR000291">
    <property type="entry name" value="D-Ala_lig_Van_CS"/>
</dbReference>
<dbReference type="GO" id="GO:0071555">
    <property type="term" value="P:cell wall organization"/>
    <property type="evidence" value="ECO:0007669"/>
    <property type="project" value="UniProtKB-KW"/>
</dbReference>
<dbReference type="PANTHER" id="PTHR23132">
    <property type="entry name" value="D-ALANINE--D-ALANINE LIGASE"/>
    <property type="match status" value="1"/>
</dbReference>
<feature type="binding site" evidence="16">
    <location>
        <position position="289"/>
    </location>
    <ligand>
        <name>Mg(2+)</name>
        <dbReference type="ChEBI" id="CHEBI:18420"/>
        <label>2</label>
    </ligand>
</feature>
<feature type="binding site" evidence="16">
    <location>
        <position position="277"/>
    </location>
    <ligand>
        <name>Mg(2+)</name>
        <dbReference type="ChEBI" id="CHEBI:18420"/>
        <label>1</label>
    </ligand>
</feature>
<comment type="pathway">
    <text evidence="14">Cell wall biogenesis; peptidoglycan biosynthesis.</text>
</comment>
<dbReference type="PANTHER" id="PTHR23132:SF23">
    <property type="entry name" value="D-ALANINE--D-ALANINE LIGASE B"/>
    <property type="match status" value="1"/>
</dbReference>
<dbReference type="Proteomes" id="UP000823636">
    <property type="component" value="Unassembled WGS sequence"/>
</dbReference>
<keyword evidence="11 14" id="KW-0573">Peptidoglycan synthesis</keyword>
<comment type="cofactor">
    <cofactor evidence="1">
        <name>Mn(2+)</name>
        <dbReference type="ChEBI" id="CHEBI:29035"/>
    </cofactor>
</comment>
<organism evidence="19 20">
    <name type="scientific">Candidatus Caccoplasma merdipullorum</name>
    <dbReference type="NCBI Taxonomy" id="2840718"/>
    <lineage>
        <taxon>Bacteria</taxon>
        <taxon>Pseudomonadati</taxon>
        <taxon>Bacteroidota</taxon>
        <taxon>Bacteroidia</taxon>
        <taxon>Bacteroidales</taxon>
        <taxon>Bacteroidaceae</taxon>
        <taxon>Bacteroidaceae incertae sedis</taxon>
        <taxon>Candidatus Caccoplasma</taxon>
    </lineage>
</organism>
<evidence type="ECO:0000313" key="20">
    <source>
        <dbReference type="Proteomes" id="UP000823636"/>
    </source>
</evidence>
<keyword evidence="6 14" id="KW-0436">Ligase</keyword>
<dbReference type="InterPro" id="IPR011127">
    <property type="entry name" value="Dala_Dala_lig_N"/>
</dbReference>
<evidence type="ECO:0000259" key="18">
    <source>
        <dbReference type="PROSITE" id="PS50975"/>
    </source>
</evidence>
<dbReference type="PROSITE" id="PS00843">
    <property type="entry name" value="DALA_DALA_LIGASE_1"/>
    <property type="match status" value="1"/>
</dbReference>
<dbReference type="AlphaFoldDB" id="A0A9D9H636"/>
<dbReference type="Gene3D" id="3.40.50.20">
    <property type="match status" value="1"/>
</dbReference>
<evidence type="ECO:0000256" key="7">
    <source>
        <dbReference type="ARBA" id="ARBA00022723"/>
    </source>
</evidence>
<dbReference type="SUPFAM" id="SSF52440">
    <property type="entry name" value="PreATP-grasp domain"/>
    <property type="match status" value="1"/>
</dbReference>
<reference evidence="19" key="1">
    <citation type="submission" date="2020-10" db="EMBL/GenBank/DDBJ databases">
        <authorList>
            <person name="Gilroy R."/>
        </authorList>
    </citation>
    <scope>NUCLEOTIDE SEQUENCE</scope>
    <source>
        <strain evidence="19">G3-4614</strain>
    </source>
</reference>
<evidence type="ECO:0000256" key="16">
    <source>
        <dbReference type="PIRSR" id="PIRSR039102-3"/>
    </source>
</evidence>
<evidence type="ECO:0000256" key="6">
    <source>
        <dbReference type="ARBA" id="ARBA00022598"/>
    </source>
</evidence>
<dbReference type="PROSITE" id="PS50975">
    <property type="entry name" value="ATP_GRASP"/>
    <property type="match status" value="1"/>
</dbReference>
<evidence type="ECO:0000256" key="10">
    <source>
        <dbReference type="ARBA" id="ARBA00022960"/>
    </source>
</evidence>
<evidence type="ECO:0000256" key="17">
    <source>
        <dbReference type="PROSITE-ProRule" id="PRU00409"/>
    </source>
</evidence>
<dbReference type="GO" id="GO:0046872">
    <property type="term" value="F:metal ion binding"/>
    <property type="evidence" value="ECO:0007669"/>
    <property type="project" value="UniProtKB-KW"/>
</dbReference>
<dbReference type="PIRSF" id="PIRSF039102">
    <property type="entry name" value="Ddl/VanB"/>
    <property type="match status" value="1"/>
</dbReference>
<dbReference type="GO" id="GO:0008716">
    <property type="term" value="F:D-alanine-D-alanine ligase activity"/>
    <property type="evidence" value="ECO:0007669"/>
    <property type="project" value="UniProtKB-UniRule"/>
</dbReference>
<feature type="active site" evidence="15">
    <location>
        <position position="167"/>
    </location>
</feature>
<dbReference type="Pfam" id="PF07478">
    <property type="entry name" value="Dala_Dala_lig_C"/>
    <property type="match status" value="1"/>
</dbReference>
<evidence type="ECO:0000256" key="14">
    <source>
        <dbReference type="HAMAP-Rule" id="MF_00047"/>
    </source>
</evidence>
<feature type="binding site" evidence="16">
    <location>
        <position position="291"/>
    </location>
    <ligand>
        <name>Mg(2+)</name>
        <dbReference type="ChEBI" id="CHEBI:18420"/>
        <label>2</label>
    </ligand>
</feature>
<comment type="cofactor">
    <cofactor evidence="16">
        <name>Mg(2+)</name>
        <dbReference type="ChEBI" id="CHEBI:18420"/>
    </cofactor>
    <cofactor evidence="16">
        <name>Mn(2+)</name>
        <dbReference type="ChEBI" id="CHEBI:29035"/>
    </cofactor>
    <text evidence="16">Binds 2 magnesium or manganese ions per subunit.</text>
</comment>
<evidence type="ECO:0000256" key="15">
    <source>
        <dbReference type="PIRSR" id="PIRSR039102-1"/>
    </source>
</evidence>
<dbReference type="InterPro" id="IPR005905">
    <property type="entry name" value="D_ala_D_ala"/>
</dbReference>
<feature type="active site" evidence="15">
    <location>
        <position position="300"/>
    </location>
</feature>
<feature type="active site" evidence="15">
    <location>
        <position position="17"/>
    </location>
</feature>
<dbReference type="HAMAP" id="MF_00047">
    <property type="entry name" value="Dala_Dala_lig"/>
    <property type="match status" value="1"/>
</dbReference>
<reference evidence="19" key="2">
    <citation type="journal article" date="2021" name="PeerJ">
        <title>Extensive microbial diversity within the chicken gut microbiome revealed by metagenomics and culture.</title>
        <authorList>
            <person name="Gilroy R."/>
            <person name="Ravi A."/>
            <person name="Getino M."/>
            <person name="Pursley I."/>
            <person name="Horton D.L."/>
            <person name="Alikhan N.F."/>
            <person name="Baker D."/>
            <person name="Gharbi K."/>
            <person name="Hall N."/>
            <person name="Watson M."/>
            <person name="Adriaenssens E.M."/>
            <person name="Foster-Nyarko E."/>
            <person name="Jarju S."/>
            <person name="Secka A."/>
            <person name="Antonio M."/>
            <person name="Oren A."/>
            <person name="Chaudhuri R.R."/>
            <person name="La Ragione R."/>
            <person name="Hildebrand F."/>
            <person name="Pallen M.J."/>
        </authorList>
    </citation>
    <scope>NUCLEOTIDE SEQUENCE</scope>
    <source>
        <strain evidence="19">G3-4614</strain>
    </source>
</reference>
<comment type="caution">
    <text evidence="19">The sequence shown here is derived from an EMBL/GenBank/DDBJ whole genome shotgun (WGS) entry which is preliminary data.</text>
</comment>
<evidence type="ECO:0000256" key="2">
    <source>
        <dbReference type="ARBA" id="ARBA00004496"/>
    </source>
</evidence>
<comment type="function">
    <text evidence="14">Cell wall formation.</text>
</comment>
<dbReference type="PROSITE" id="PS00844">
    <property type="entry name" value="DALA_DALA_LIGASE_2"/>
    <property type="match status" value="1"/>
</dbReference>
<evidence type="ECO:0000256" key="1">
    <source>
        <dbReference type="ARBA" id="ARBA00001936"/>
    </source>
</evidence>
<dbReference type="GO" id="GO:0005737">
    <property type="term" value="C:cytoplasm"/>
    <property type="evidence" value="ECO:0007669"/>
    <property type="project" value="UniProtKB-SubCell"/>
</dbReference>
<keyword evidence="9 17" id="KW-0067">ATP-binding</keyword>
<feature type="domain" description="ATP-grasp" evidence="18">
    <location>
        <begin position="123"/>
        <end position="322"/>
    </location>
</feature>
<evidence type="ECO:0000256" key="8">
    <source>
        <dbReference type="ARBA" id="ARBA00022741"/>
    </source>
</evidence>
<feature type="binding site" evidence="16">
    <location>
        <position position="289"/>
    </location>
    <ligand>
        <name>Mg(2+)</name>
        <dbReference type="ChEBI" id="CHEBI:18420"/>
        <label>1</label>
    </ligand>
</feature>
<evidence type="ECO:0000256" key="4">
    <source>
        <dbReference type="ARBA" id="ARBA00012216"/>
    </source>
</evidence>
<evidence type="ECO:0000256" key="12">
    <source>
        <dbReference type="ARBA" id="ARBA00023316"/>
    </source>
</evidence>
<dbReference type="EC" id="6.3.2.4" evidence="4 14"/>
<dbReference type="GO" id="GO:0005524">
    <property type="term" value="F:ATP binding"/>
    <property type="evidence" value="ECO:0007669"/>
    <property type="project" value="UniProtKB-UniRule"/>
</dbReference>
<sequence>MNKKRRIAIVAGGYSSEYPVSLRSAESIKNFMNPELYETNKVIIEHTSWQVELADGTQVPVDRNDFSFTENGEKKRFDFAYITIHGTPGENGLLQGYFDMTGIPYSCCGVFAAALTFNKYACNHYLASFGINISPSLLIKKGDNVTPREVGEKVSYPCFVKPNDGGSSFGTTKVKTPEEFLPALERALSEGEEAVAEKFMSGTEVTCGCYKTAKKSVVFPITEVVSRNEFFDYEAKYKGAVEEITPARIPDEVAEKIKNTTSRIYDLIGCRGIIRVDYIIIGDEPYLLEVNTTPGMTGTSFIPQQARAMGVEMRDVLTEIIEDTIENTKAKKQDTTN</sequence>
<dbReference type="GO" id="GO:0009252">
    <property type="term" value="P:peptidoglycan biosynthetic process"/>
    <property type="evidence" value="ECO:0007669"/>
    <property type="project" value="UniProtKB-UniRule"/>
</dbReference>
<dbReference type="NCBIfam" id="NF002527">
    <property type="entry name" value="PRK01966.1-3"/>
    <property type="match status" value="1"/>
</dbReference>
<keyword evidence="5 14" id="KW-0963">Cytoplasm</keyword>
<gene>
    <name evidence="14" type="primary">ddl</name>
    <name evidence="19" type="ORF">IAC54_02410</name>
</gene>